<reference evidence="5" key="1">
    <citation type="submission" date="2019-08" db="EMBL/GenBank/DDBJ databases">
        <authorList>
            <person name="Kucharzyk K."/>
            <person name="Murdoch R.W."/>
            <person name="Higgins S."/>
            <person name="Loffler F."/>
        </authorList>
    </citation>
    <scope>NUCLEOTIDE SEQUENCE</scope>
</reference>
<dbReference type="InterPro" id="IPR002941">
    <property type="entry name" value="DNA_methylase_N4/N6"/>
</dbReference>
<evidence type="ECO:0000256" key="1">
    <source>
        <dbReference type="ARBA" id="ARBA00022603"/>
    </source>
</evidence>
<evidence type="ECO:0000313" key="5">
    <source>
        <dbReference type="EMBL" id="MPN16425.1"/>
    </source>
</evidence>
<feature type="domain" description="DNA methylase N-4/N-6" evidence="4">
    <location>
        <begin position="12"/>
        <end position="67"/>
    </location>
</feature>
<dbReference type="GO" id="GO:0008170">
    <property type="term" value="F:N-methyltransferase activity"/>
    <property type="evidence" value="ECO:0007669"/>
    <property type="project" value="InterPro"/>
</dbReference>
<dbReference type="GO" id="GO:0003677">
    <property type="term" value="F:DNA binding"/>
    <property type="evidence" value="ECO:0007669"/>
    <property type="project" value="InterPro"/>
</dbReference>
<dbReference type="InterPro" id="IPR002295">
    <property type="entry name" value="N4/N6-MTase_EcoPI_Mod-like"/>
</dbReference>
<evidence type="ECO:0000259" key="4">
    <source>
        <dbReference type="Pfam" id="PF01555"/>
    </source>
</evidence>
<evidence type="ECO:0000256" key="3">
    <source>
        <dbReference type="ARBA" id="ARBA00022691"/>
    </source>
</evidence>
<protein>
    <recommendedName>
        <fullName evidence="4">DNA methylase N-4/N-6 domain-containing protein</fullName>
    </recommendedName>
</protein>
<sequence>MIKRLFDDKIVFDNPKPIGLVKRMLQLSTERNDADIVLDFFSGSATTAHAVMQLNAEDGGNRRFIMIQLPELTDKKSQAYKAGYKNICEIGKDRIRRAGEKIKEDYKDKKDIDKLDIGFKVYKTI</sequence>
<name>A0A645FPT2_9ZZZZ</name>
<keyword evidence="1" id="KW-0489">Methyltransferase</keyword>
<proteinExistence type="predicted"/>
<dbReference type="EMBL" id="VSSQ01063378">
    <property type="protein sequence ID" value="MPN16425.1"/>
    <property type="molecule type" value="Genomic_DNA"/>
</dbReference>
<dbReference type="Gene3D" id="3.40.50.150">
    <property type="entry name" value="Vaccinia Virus protein VP39"/>
    <property type="match status" value="1"/>
</dbReference>
<dbReference type="GO" id="GO:0032259">
    <property type="term" value="P:methylation"/>
    <property type="evidence" value="ECO:0007669"/>
    <property type="project" value="UniProtKB-KW"/>
</dbReference>
<dbReference type="PRINTS" id="PR00506">
    <property type="entry name" value="D21N6MTFRASE"/>
</dbReference>
<organism evidence="5">
    <name type="scientific">bioreactor metagenome</name>
    <dbReference type="NCBI Taxonomy" id="1076179"/>
    <lineage>
        <taxon>unclassified sequences</taxon>
        <taxon>metagenomes</taxon>
        <taxon>ecological metagenomes</taxon>
    </lineage>
</organism>
<dbReference type="AlphaFoldDB" id="A0A645FPT2"/>
<comment type="caution">
    <text evidence="5">The sequence shown here is derived from an EMBL/GenBank/DDBJ whole genome shotgun (WGS) entry which is preliminary data.</text>
</comment>
<accession>A0A645FPT2</accession>
<evidence type="ECO:0000256" key="2">
    <source>
        <dbReference type="ARBA" id="ARBA00022679"/>
    </source>
</evidence>
<keyword evidence="3" id="KW-0949">S-adenosyl-L-methionine</keyword>
<keyword evidence="2" id="KW-0808">Transferase</keyword>
<dbReference type="Pfam" id="PF01555">
    <property type="entry name" value="N6_N4_Mtase"/>
    <property type="match status" value="1"/>
</dbReference>
<dbReference type="InterPro" id="IPR029063">
    <property type="entry name" value="SAM-dependent_MTases_sf"/>
</dbReference>
<dbReference type="SUPFAM" id="SSF53335">
    <property type="entry name" value="S-adenosyl-L-methionine-dependent methyltransferases"/>
    <property type="match status" value="1"/>
</dbReference>
<gene>
    <name evidence="5" type="ORF">SDC9_163765</name>
</gene>